<protein>
    <submittedName>
        <fullName evidence="5">Magnesium transporter MgtE N-terminal domain-containing protein</fullName>
    </submittedName>
</protein>
<dbReference type="Pfam" id="PF03448">
    <property type="entry name" value="MgtE_N"/>
    <property type="match status" value="1"/>
</dbReference>
<feature type="domain" description="Magnesium transporter MgtE intracellular" evidence="4">
    <location>
        <begin position="135"/>
        <end position="204"/>
    </location>
</feature>
<reference evidence="6" key="1">
    <citation type="journal article" date="2019" name="Int. J. Syst. Evol. Microbiol.">
        <title>The Global Catalogue of Microorganisms (GCM) 10K type strain sequencing project: providing services to taxonomists for standard genome sequencing and annotation.</title>
        <authorList>
            <consortium name="The Broad Institute Genomics Platform"/>
            <consortium name="The Broad Institute Genome Sequencing Center for Infectious Disease"/>
            <person name="Wu L."/>
            <person name="Ma J."/>
        </authorList>
    </citation>
    <scope>NUCLEOTIDE SEQUENCE [LARGE SCALE GENOMIC DNA]</scope>
    <source>
        <strain evidence="6">CGMCC 1.12286</strain>
    </source>
</reference>
<evidence type="ECO:0000256" key="3">
    <source>
        <dbReference type="SAM" id="Phobius"/>
    </source>
</evidence>
<evidence type="ECO:0000256" key="2">
    <source>
        <dbReference type="SAM" id="MobiDB-lite"/>
    </source>
</evidence>
<keyword evidence="6" id="KW-1185">Reference proteome</keyword>
<dbReference type="EMBL" id="JBHUCX010000020">
    <property type="protein sequence ID" value="MFD1674701.1"/>
    <property type="molecule type" value="Genomic_DNA"/>
</dbReference>
<keyword evidence="3" id="KW-1133">Transmembrane helix</keyword>
<dbReference type="Proteomes" id="UP001597079">
    <property type="component" value="Unassembled WGS sequence"/>
</dbReference>
<keyword evidence="1" id="KW-0175">Coiled coil</keyword>
<feature type="transmembrane region" description="Helical" evidence="3">
    <location>
        <begin position="31"/>
        <end position="56"/>
    </location>
</feature>
<sequence length="215" mass="22663">MATEVQRVATNTANRKAASERKQGKSGLVRLAWIVLVGIIPLLFALVVVACALQLVGVPVWQTTVQLTGAKASHHESTAIAKTTQQLATAKEKIAKLQQQNQTLTAKTQADTRQLAALTAGENTLRQQLQAQTNSYQQGQREGKVLAQMDSQTAASVLQSMGVSKASWIVATMTPDVSGSILQSAPTTFASAVLQQAAKDEALAAKANNSQNATG</sequence>
<name>A0ABW4JEC1_9BACL</name>
<proteinExistence type="predicted"/>
<feature type="region of interest" description="Disordered" evidence="2">
    <location>
        <begin position="1"/>
        <end position="21"/>
    </location>
</feature>
<dbReference type="RefSeq" id="WP_377942556.1">
    <property type="nucleotide sequence ID" value="NZ_JBHUCX010000020.1"/>
</dbReference>
<evidence type="ECO:0000313" key="6">
    <source>
        <dbReference type="Proteomes" id="UP001597079"/>
    </source>
</evidence>
<dbReference type="SUPFAM" id="SSF158791">
    <property type="entry name" value="MgtE N-terminal domain-like"/>
    <property type="match status" value="1"/>
</dbReference>
<evidence type="ECO:0000313" key="5">
    <source>
        <dbReference type="EMBL" id="MFD1674701.1"/>
    </source>
</evidence>
<evidence type="ECO:0000259" key="4">
    <source>
        <dbReference type="Pfam" id="PF03448"/>
    </source>
</evidence>
<evidence type="ECO:0000256" key="1">
    <source>
        <dbReference type="SAM" id="Coils"/>
    </source>
</evidence>
<gene>
    <name evidence="5" type="ORF">ACFSB2_08305</name>
</gene>
<keyword evidence="3" id="KW-0472">Membrane</keyword>
<keyword evidence="3" id="KW-0812">Transmembrane</keyword>
<dbReference type="InterPro" id="IPR006668">
    <property type="entry name" value="Mg_transptr_MgtE_intracell_dom"/>
</dbReference>
<feature type="coiled-coil region" evidence="1">
    <location>
        <begin position="80"/>
        <end position="107"/>
    </location>
</feature>
<comment type="caution">
    <text evidence="5">The sequence shown here is derived from an EMBL/GenBank/DDBJ whole genome shotgun (WGS) entry which is preliminary data.</text>
</comment>
<organism evidence="5 6">
    <name type="scientific">Alicyclobacillus fodiniaquatilis</name>
    <dbReference type="NCBI Taxonomy" id="1661150"/>
    <lineage>
        <taxon>Bacteria</taxon>
        <taxon>Bacillati</taxon>
        <taxon>Bacillota</taxon>
        <taxon>Bacilli</taxon>
        <taxon>Bacillales</taxon>
        <taxon>Alicyclobacillaceae</taxon>
        <taxon>Alicyclobacillus</taxon>
    </lineage>
</organism>
<accession>A0ABW4JEC1</accession>